<dbReference type="PANTHER" id="PTHR42796:SF4">
    <property type="entry name" value="FUMARYLACETOACETATE HYDROLASE DOMAIN-CONTAINING PROTEIN 2A"/>
    <property type="match status" value="1"/>
</dbReference>
<dbReference type="Proteomes" id="UP000001989">
    <property type="component" value="Chromosome"/>
</dbReference>
<sequence>MPCCALFKRRPGGDAPHRRTREVSVRLANCRFEGRRRIAISRGETVDLLHERATDILALAADPAGVEAAIDRRGVSIEAIAFDLPVERPDKILCIGINYRDHAAEASAAAKEPANPSIFVRFPGSHSGHEQPIVAPAISEQFDFEGELGVIIGKPAWRISRSDALSHVAGYCCFAENSVRDFQKHATQITAGKNFRSSGAFGPWLTTADEVGDPSRLTLVTRLNGAVMQSAALSSMIFPVDALIAYISQFTQLLPGDVIATGTPAGVGALRTPPVWMKPGDLLEIDIPGVGLLRNRVVAEDAIFPEINEETRS</sequence>
<proteinExistence type="inferred from homology"/>
<dbReference type="SUPFAM" id="SSF56529">
    <property type="entry name" value="FAH"/>
    <property type="match status" value="1"/>
</dbReference>
<dbReference type="GO" id="GO:0018800">
    <property type="term" value="F:5-oxopent-3-ene-1,2,5-tricarboxylate decarboxylase activity"/>
    <property type="evidence" value="ECO:0007669"/>
    <property type="project" value="UniProtKB-EC"/>
</dbReference>
<dbReference type="InterPro" id="IPR051121">
    <property type="entry name" value="FAH"/>
</dbReference>
<evidence type="ECO:0000259" key="3">
    <source>
        <dbReference type="Pfam" id="PF01557"/>
    </source>
</evidence>
<dbReference type="Gene3D" id="3.90.850.10">
    <property type="entry name" value="Fumarylacetoacetase-like, C-terminal domain"/>
    <property type="match status" value="1"/>
</dbReference>
<dbReference type="EMBL" id="CP000699">
    <property type="protein sequence ID" value="ABQ69434.1"/>
    <property type="molecule type" value="Genomic_DNA"/>
</dbReference>
<dbReference type="FunFam" id="3.90.850.10:FF:000002">
    <property type="entry name" value="2-hydroxyhepta-2,4-diene-1,7-dioate isomerase"/>
    <property type="match status" value="1"/>
</dbReference>
<reference evidence="4 5" key="1">
    <citation type="journal article" date="2010" name="J. Bacteriol.">
        <title>Genome sequence of the dioxin-mineralizing bacterium Sphingomonas wittichii RW1.</title>
        <authorList>
            <person name="Miller T.R."/>
            <person name="Delcher A.L."/>
            <person name="Salzberg S.L."/>
            <person name="Saunders E."/>
            <person name="Detter J.C."/>
            <person name="Halden R.U."/>
        </authorList>
    </citation>
    <scope>NUCLEOTIDE SEQUENCE [LARGE SCALE GENOMIC DNA]</scope>
    <source>
        <strain evidence="5">DSM 6014 / CCUG 31198 / JCM 15750 / NBRC 105917 / EY 4224 / RW1</strain>
    </source>
</reference>
<feature type="domain" description="Fumarylacetoacetase-like C-terminal" evidence="3">
    <location>
        <begin position="91"/>
        <end position="298"/>
    </location>
</feature>
<name>A0A9J9HD51_RHIWR</name>
<evidence type="ECO:0000313" key="4">
    <source>
        <dbReference type="EMBL" id="ABQ69434.1"/>
    </source>
</evidence>
<dbReference type="PANTHER" id="PTHR42796">
    <property type="entry name" value="FUMARYLACETOACETATE HYDROLASE DOMAIN-CONTAINING PROTEIN 2A-RELATED"/>
    <property type="match status" value="1"/>
</dbReference>
<organism evidence="4 5">
    <name type="scientific">Rhizorhabdus wittichii (strain DSM 6014 / CCUG 31198 / JCM 15750 / NBRC 105917 / EY 4224 / RW1)</name>
    <name type="common">Sphingomonas wittichii</name>
    <dbReference type="NCBI Taxonomy" id="392499"/>
    <lineage>
        <taxon>Bacteria</taxon>
        <taxon>Pseudomonadati</taxon>
        <taxon>Pseudomonadota</taxon>
        <taxon>Alphaproteobacteria</taxon>
        <taxon>Sphingomonadales</taxon>
        <taxon>Sphingomonadaceae</taxon>
        <taxon>Rhizorhabdus</taxon>
    </lineage>
</organism>
<dbReference type="InterPro" id="IPR011234">
    <property type="entry name" value="Fumarylacetoacetase-like_C"/>
</dbReference>
<dbReference type="AlphaFoldDB" id="A0A9J9HD51"/>
<gene>
    <name evidence="4" type="ordered locus">Swit_3084</name>
</gene>
<keyword evidence="2" id="KW-0479">Metal-binding</keyword>
<evidence type="ECO:0000256" key="1">
    <source>
        <dbReference type="ARBA" id="ARBA00010211"/>
    </source>
</evidence>
<protein>
    <submittedName>
        <fullName evidence="4">5-oxopent-3-ene-1,2,5-tricarboxylate decarboxylase</fullName>
        <ecNumber evidence="4">4.1.1.68</ecNumber>
    </submittedName>
</protein>
<dbReference type="GO" id="GO:0016853">
    <property type="term" value="F:isomerase activity"/>
    <property type="evidence" value="ECO:0007669"/>
    <property type="project" value="UniProtKB-ARBA"/>
</dbReference>
<evidence type="ECO:0000313" key="5">
    <source>
        <dbReference type="Proteomes" id="UP000001989"/>
    </source>
</evidence>
<dbReference type="GO" id="GO:0046872">
    <property type="term" value="F:metal ion binding"/>
    <property type="evidence" value="ECO:0007669"/>
    <property type="project" value="UniProtKB-KW"/>
</dbReference>
<keyword evidence="4" id="KW-0456">Lyase</keyword>
<comment type="similarity">
    <text evidence="1">Belongs to the FAH family.</text>
</comment>
<dbReference type="GO" id="GO:0019752">
    <property type="term" value="P:carboxylic acid metabolic process"/>
    <property type="evidence" value="ECO:0007669"/>
    <property type="project" value="UniProtKB-ARBA"/>
</dbReference>
<keyword evidence="5" id="KW-1185">Reference proteome</keyword>
<dbReference type="KEGG" id="swi:Swit_3084"/>
<dbReference type="Pfam" id="PF01557">
    <property type="entry name" value="FAA_hydrolase"/>
    <property type="match status" value="1"/>
</dbReference>
<accession>A0A9J9HD51</accession>
<dbReference type="InterPro" id="IPR036663">
    <property type="entry name" value="Fumarylacetoacetase_C_sf"/>
</dbReference>
<evidence type="ECO:0000256" key="2">
    <source>
        <dbReference type="ARBA" id="ARBA00022723"/>
    </source>
</evidence>
<dbReference type="EC" id="4.1.1.68" evidence="4"/>